<dbReference type="AlphaFoldDB" id="A0A4U1I598"/>
<dbReference type="Pfam" id="PF01609">
    <property type="entry name" value="DDE_Tnp_1"/>
    <property type="match status" value="1"/>
</dbReference>
<reference evidence="3 4" key="1">
    <citation type="submission" date="2019-04" db="EMBL/GenBank/DDBJ databases">
        <authorList>
            <person name="Li Y."/>
            <person name="Wang J."/>
        </authorList>
    </citation>
    <scope>NUCLEOTIDE SEQUENCE [LARGE SCALE GENOMIC DNA]</scope>
    <source>
        <strain evidence="3 4">DSM 14668</strain>
    </source>
</reference>
<evidence type="ECO:0000313" key="3">
    <source>
        <dbReference type="EMBL" id="TKC88484.1"/>
    </source>
</evidence>
<evidence type="ECO:0000259" key="1">
    <source>
        <dbReference type="Pfam" id="PF01609"/>
    </source>
</evidence>
<keyword evidence="4" id="KW-1185">Reference proteome</keyword>
<gene>
    <name evidence="3" type="ORF">E8A74_51535</name>
</gene>
<name>A0A4U1I598_9BACT</name>
<evidence type="ECO:0000259" key="2">
    <source>
        <dbReference type="Pfam" id="PF05598"/>
    </source>
</evidence>
<sequence length="537" mass="60526">MSTSVLRWNPSNIPGPREQKLLQRMDKHRRLYLFLYQHRLELFDDAFQDELATMYRDTGEGKQPVPPALLAMALLLQAYSGLSDADAVDNTVFDVRWQIVLGTVGAQEPAFGQGTLQAFRERMIRHDMDRRLLERTVELARKSKGFDWKKLPKTLRLAIDSRPLEGAGRVEDTLNLLGHATFKLLRAAATLLERRAEEIAACAGAPAFLAPSIKAGLDIDWFDPEQKAAAVGELVEQIEAIEAWIRTQVGEAANEPPLKDLFELIAELRSQDLEPDPPSGGKPRIREGVAAARRVSIEDGEMRHGRKSKSKRFNGYKQHIANDLDTELILACSVTPANRPEGEGADALKEDLARYPDRNEAAEVFIDRGYVRSEFVEDARSAGAAILCRPWNPRNGELFAKRDFNINVRLRTITCPAGETETFTLGQVVEFDPEKCGACPLRNRCTEARNDAGRTVRIAHDEPMQQRFRKLIATPKGRAALRQRVHVEHRLAHLARKQGPRARYRGVRNNVFDLRRYGILLNLEVIQRREGELAKAA</sequence>
<dbReference type="PANTHER" id="PTHR35604:SF2">
    <property type="entry name" value="TRANSPOSASE INSH FOR INSERTION SEQUENCE ELEMENT IS5A-RELATED"/>
    <property type="match status" value="1"/>
</dbReference>
<feature type="domain" description="Transposase IS4-like" evidence="1">
    <location>
        <begin position="302"/>
        <end position="522"/>
    </location>
</feature>
<dbReference type="EMBL" id="SSMQ01000178">
    <property type="protein sequence ID" value="TKC88484.1"/>
    <property type="molecule type" value="Genomic_DNA"/>
</dbReference>
<dbReference type="OrthoDB" id="5492971at2"/>
<organism evidence="3 4">
    <name type="scientific">Polyangium fumosum</name>
    <dbReference type="NCBI Taxonomy" id="889272"/>
    <lineage>
        <taxon>Bacteria</taxon>
        <taxon>Pseudomonadati</taxon>
        <taxon>Myxococcota</taxon>
        <taxon>Polyangia</taxon>
        <taxon>Polyangiales</taxon>
        <taxon>Polyangiaceae</taxon>
        <taxon>Polyangium</taxon>
    </lineage>
</organism>
<comment type="caution">
    <text evidence="3">The sequence shown here is derived from an EMBL/GenBank/DDBJ whole genome shotgun (WGS) entry which is preliminary data.</text>
</comment>
<dbReference type="Pfam" id="PF05598">
    <property type="entry name" value="DUF772"/>
    <property type="match status" value="1"/>
</dbReference>
<dbReference type="NCBIfam" id="NF033551">
    <property type="entry name" value="transpos_IS1182"/>
    <property type="match status" value="1"/>
</dbReference>
<protein>
    <submittedName>
        <fullName evidence="3">IS1182 family transposase</fullName>
    </submittedName>
</protein>
<evidence type="ECO:0000313" key="4">
    <source>
        <dbReference type="Proteomes" id="UP000309215"/>
    </source>
</evidence>
<dbReference type="InterPro" id="IPR002559">
    <property type="entry name" value="Transposase_11"/>
</dbReference>
<proteinExistence type="predicted"/>
<dbReference type="InterPro" id="IPR008490">
    <property type="entry name" value="Transposase_InsH_N"/>
</dbReference>
<accession>A0A4U1I598</accession>
<dbReference type="PANTHER" id="PTHR35604">
    <property type="entry name" value="TRANSPOSASE INSH FOR INSERTION SEQUENCE ELEMENT IS5A-RELATED"/>
    <property type="match status" value="1"/>
</dbReference>
<dbReference type="RefSeq" id="WP_136936574.1">
    <property type="nucleotide sequence ID" value="NZ_SSMQ01000178.1"/>
</dbReference>
<dbReference type="InterPro" id="IPR047629">
    <property type="entry name" value="IS1182_transpos"/>
</dbReference>
<dbReference type="Proteomes" id="UP000309215">
    <property type="component" value="Unassembled WGS sequence"/>
</dbReference>
<feature type="domain" description="Transposase InsH N-terminal" evidence="2">
    <location>
        <begin position="41"/>
        <end position="122"/>
    </location>
</feature>